<gene>
    <name evidence="2" type="ORF">MMAGJ_43740</name>
</gene>
<evidence type="ECO:0000313" key="3">
    <source>
        <dbReference type="Proteomes" id="UP000465622"/>
    </source>
</evidence>
<dbReference type="InterPro" id="IPR005303">
    <property type="entry name" value="MOCOS_middle"/>
</dbReference>
<feature type="domain" description="MOSC" evidence="1">
    <location>
        <begin position="146"/>
        <end position="287"/>
    </location>
</feature>
<accession>A0ABM7HWX0</accession>
<dbReference type="SUPFAM" id="SSF50800">
    <property type="entry name" value="PK beta-barrel domain-like"/>
    <property type="match status" value="1"/>
</dbReference>
<dbReference type="SUPFAM" id="SSF141673">
    <property type="entry name" value="MOSC N-terminal domain-like"/>
    <property type="match status" value="1"/>
</dbReference>
<dbReference type="InterPro" id="IPR011037">
    <property type="entry name" value="Pyrv_Knase-like_insert_dom_sf"/>
</dbReference>
<dbReference type="PROSITE" id="PS51340">
    <property type="entry name" value="MOSC"/>
    <property type="match status" value="1"/>
</dbReference>
<dbReference type="EMBL" id="AP022567">
    <property type="protein sequence ID" value="BBX35092.1"/>
    <property type="molecule type" value="Genomic_DNA"/>
</dbReference>
<dbReference type="InterPro" id="IPR005302">
    <property type="entry name" value="MoCF_Sase_C"/>
</dbReference>
<proteinExistence type="predicted"/>
<protein>
    <submittedName>
        <fullName evidence="2">Molybdenum cofactor biosysynthesis protein</fullName>
    </submittedName>
</protein>
<organism evidence="2 3">
    <name type="scientific">Mycolicibacterium mageritense</name>
    <name type="common">Mycobacterium mageritense</name>
    <dbReference type="NCBI Taxonomy" id="53462"/>
    <lineage>
        <taxon>Bacteria</taxon>
        <taxon>Bacillati</taxon>
        <taxon>Actinomycetota</taxon>
        <taxon>Actinomycetes</taxon>
        <taxon>Mycobacteriales</taxon>
        <taxon>Mycobacteriaceae</taxon>
        <taxon>Mycolicibacterium</taxon>
    </lineage>
</organism>
<name>A0ABM7HWX0_MYCME</name>
<dbReference type="Proteomes" id="UP000465622">
    <property type="component" value="Chromosome"/>
</dbReference>
<sequence length="287" mass="30658">MPHISHPAAYLRAMGSNEVEQLRVESLYRYPVKSMLGERVDALLVDARGAEGDRRLALLDGSTGRVASAKQARLWRDLLRCTASLDSVGIHIALPDGTTTSSDDDDIDDVLSEFAGRQVRLIDSRPAGASIERADPQQVLERGVEAEVEAPLLELAMATPGDSFVDLAPLHAITTATLERIGVEAARYRPNIVIATPPGYPAYAENSWTDHVLTVGGTRLRAMGATPRCVIPTLEHGSLPRAPHALRTPAAENRVDTFGLGPLPCAGTYLEVLTGGTIATDDLIALG</sequence>
<evidence type="ECO:0000313" key="2">
    <source>
        <dbReference type="EMBL" id="BBX35092.1"/>
    </source>
</evidence>
<dbReference type="Pfam" id="PF03476">
    <property type="entry name" value="MOSC_N"/>
    <property type="match status" value="1"/>
</dbReference>
<reference evidence="2 3" key="1">
    <citation type="journal article" date="2019" name="Emerg. Microbes Infect.">
        <title>Comprehensive subspecies identification of 175 nontuberculous mycobacteria species based on 7547 genomic profiles.</title>
        <authorList>
            <person name="Matsumoto Y."/>
            <person name="Kinjo T."/>
            <person name="Motooka D."/>
            <person name="Nabeya D."/>
            <person name="Jung N."/>
            <person name="Uechi K."/>
            <person name="Horii T."/>
            <person name="Iida T."/>
            <person name="Fujita J."/>
            <person name="Nakamura S."/>
        </authorList>
    </citation>
    <scope>NUCLEOTIDE SEQUENCE [LARGE SCALE GENOMIC DNA]</scope>
    <source>
        <strain evidence="2 3">JCM 12375</strain>
    </source>
</reference>
<keyword evidence="3" id="KW-1185">Reference proteome</keyword>
<evidence type="ECO:0000259" key="1">
    <source>
        <dbReference type="PROSITE" id="PS51340"/>
    </source>
</evidence>
<dbReference type="Pfam" id="PF03473">
    <property type="entry name" value="MOSC"/>
    <property type="match status" value="1"/>
</dbReference>